<proteinExistence type="inferred from homology"/>
<dbReference type="PANTHER" id="PTHR31793:SF27">
    <property type="entry name" value="NOVEL THIOESTERASE SUPERFAMILY DOMAIN AND SAPOSIN A-TYPE DOMAIN CONTAINING PROTEIN (0610012H03RIK)"/>
    <property type="match status" value="1"/>
</dbReference>
<dbReference type="AlphaFoldDB" id="A0A255YN60"/>
<dbReference type="CDD" id="cd00586">
    <property type="entry name" value="4HBT"/>
    <property type="match status" value="1"/>
</dbReference>
<dbReference type="SUPFAM" id="SSF54637">
    <property type="entry name" value="Thioesterase/thiol ester dehydrase-isomerase"/>
    <property type="match status" value="1"/>
</dbReference>
<dbReference type="InterPro" id="IPR050563">
    <property type="entry name" value="4-hydroxybenzoyl-CoA_TE"/>
</dbReference>
<evidence type="ECO:0000313" key="4">
    <source>
        <dbReference type="Proteomes" id="UP000216991"/>
    </source>
</evidence>
<dbReference type="EMBL" id="NOXT01000103">
    <property type="protein sequence ID" value="OYQ30015.1"/>
    <property type="molecule type" value="Genomic_DNA"/>
</dbReference>
<sequence>MPAPADRRSFSMPVSVQPADIDELGHVNNISYLKWVQDVATAHWRAVAAPEHIAAYIWVVTRHEIDYVKQTLLGETLTVTTWVGTPKGARFDRFVEICGSTGDVRARAVTTWALLESATGRLVRVRADIAAPFIAAEPD</sequence>
<reference evidence="3 4" key="1">
    <citation type="submission" date="2017-07" db="EMBL/GenBank/DDBJ databases">
        <title>Sandarakinorhabdus cyanobacteriorum sp. nov., a novel bacterium isolated from cyanobacterial aggregates in a eutrophic lake.</title>
        <authorList>
            <person name="Cai H."/>
        </authorList>
    </citation>
    <scope>NUCLEOTIDE SEQUENCE [LARGE SCALE GENOMIC DNA]</scope>
    <source>
        <strain evidence="3 4">TH057</strain>
    </source>
</reference>
<dbReference type="PANTHER" id="PTHR31793">
    <property type="entry name" value="4-HYDROXYBENZOYL-COA THIOESTERASE FAMILY MEMBER"/>
    <property type="match status" value="1"/>
</dbReference>
<dbReference type="Proteomes" id="UP000216991">
    <property type="component" value="Unassembled WGS sequence"/>
</dbReference>
<comment type="caution">
    <text evidence="3">The sequence shown here is derived from an EMBL/GenBank/DDBJ whole genome shotgun (WGS) entry which is preliminary data.</text>
</comment>
<evidence type="ECO:0000313" key="3">
    <source>
        <dbReference type="EMBL" id="OYQ30015.1"/>
    </source>
</evidence>
<dbReference type="OrthoDB" id="9801517at2"/>
<name>A0A255YN60_9SPHN</name>
<protein>
    <submittedName>
        <fullName evidence="3">Thioesterase</fullName>
    </submittedName>
</protein>
<gene>
    <name evidence="3" type="ORF">CHU93_07370</name>
</gene>
<dbReference type="Gene3D" id="3.10.129.10">
    <property type="entry name" value="Hotdog Thioesterase"/>
    <property type="match status" value="1"/>
</dbReference>
<keyword evidence="4" id="KW-1185">Reference proteome</keyword>
<evidence type="ECO:0000256" key="2">
    <source>
        <dbReference type="ARBA" id="ARBA00022801"/>
    </source>
</evidence>
<evidence type="ECO:0000256" key="1">
    <source>
        <dbReference type="ARBA" id="ARBA00005953"/>
    </source>
</evidence>
<accession>A0A255YN60</accession>
<comment type="similarity">
    <text evidence="1">Belongs to the 4-hydroxybenzoyl-CoA thioesterase family.</text>
</comment>
<keyword evidence="2" id="KW-0378">Hydrolase</keyword>
<dbReference type="GO" id="GO:0047617">
    <property type="term" value="F:fatty acyl-CoA hydrolase activity"/>
    <property type="evidence" value="ECO:0007669"/>
    <property type="project" value="TreeGrafter"/>
</dbReference>
<dbReference type="Pfam" id="PF13279">
    <property type="entry name" value="4HBT_2"/>
    <property type="match status" value="1"/>
</dbReference>
<dbReference type="RefSeq" id="WP_094473453.1">
    <property type="nucleotide sequence ID" value="NZ_NOXT01000103.1"/>
</dbReference>
<organism evidence="3 4">
    <name type="scientific">Sandarakinorhabdus cyanobacteriorum</name>
    <dbReference type="NCBI Taxonomy" id="1981098"/>
    <lineage>
        <taxon>Bacteria</taxon>
        <taxon>Pseudomonadati</taxon>
        <taxon>Pseudomonadota</taxon>
        <taxon>Alphaproteobacteria</taxon>
        <taxon>Sphingomonadales</taxon>
        <taxon>Sphingosinicellaceae</taxon>
        <taxon>Sandarakinorhabdus</taxon>
    </lineage>
</organism>
<dbReference type="InterPro" id="IPR029069">
    <property type="entry name" value="HotDog_dom_sf"/>
</dbReference>